<dbReference type="PROSITE" id="PS50234">
    <property type="entry name" value="VWFA"/>
    <property type="match status" value="1"/>
</dbReference>
<dbReference type="Gene3D" id="3.40.50.410">
    <property type="entry name" value="von Willebrand factor, type A domain"/>
    <property type="match status" value="1"/>
</dbReference>
<dbReference type="RefSeq" id="WP_206642932.1">
    <property type="nucleotide sequence ID" value="NZ_CP071247.1"/>
</dbReference>
<keyword evidence="3" id="KW-0732">Signal</keyword>
<dbReference type="SUPFAM" id="SSF53300">
    <property type="entry name" value="vWA-like"/>
    <property type="match status" value="1"/>
</dbReference>
<feature type="chain" id="PRO_5046916723" evidence="3">
    <location>
        <begin position="22"/>
        <end position="593"/>
    </location>
</feature>
<dbReference type="Pfam" id="PF00092">
    <property type="entry name" value="VWA"/>
    <property type="match status" value="1"/>
</dbReference>
<evidence type="ECO:0000313" key="5">
    <source>
        <dbReference type="EMBL" id="QSP93710.1"/>
    </source>
</evidence>
<dbReference type="SMART" id="SM00327">
    <property type="entry name" value="VWA"/>
    <property type="match status" value="1"/>
</dbReference>
<name>A0ABX7MQL7_9GAMM</name>
<evidence type="ECO:0000313" key="6">
    <source>
        <dbReference type="Proteomes" id="UP000663555"/>
    </source>
</evidence>
<keyword evidence="2" id="KW-1133">Transmembrane helix</keyword>
<keyword evidence="2" id="KW-0472">Membrane</keyword>
<proteinExistence type="predicted"/>
<sequence length="593" mass="64147">MRRFLMLASCCLALLPVWSQAQEAAELALPGQSDVRIVVDISGSMKENDPDNLRRPAVRLLARMLPDGASAGLWTFGQYVNMLVPHREVTDQWREQMVARSEQINSVALRTNLGEAIDVASDAYYSEGTLKNTHFIILTDGKVDVSDTPSANAAEEKRILETLLPRLVEQGATLYPVALSEQADTEFLGQLAADSGGHFQVAQNATELNFAFLTALNAAVPQEQIPLKGNAFTVDQGVEEFTALVFWGAQETRETRTLELVRPDGQTYTLERAAGNMRWAREAGYDLMTVAEPMAGEWRINGELGNGSRVTVVSDLKMVVSPVPARFSAESPISLKIAFFEEGEKVTNPEFLQVLDVQLKITAEDGRSGTKTLSEGAVPEDGVFTDEIGQLPVSGQYLMEVHADGKTFGRKFSATAVFDAAVDGGAAEQAGRAAPVKQEEGNAIEEIVSAPKEPEVAPAPVIENPIDTSMAEQPRVVDTAPLGEMSASNQKAELTRPNWWIAAGLGGLAALVVGLLAVKTHRSRKAALARAAAERETVDDLQSGSPERDSNHAEESFGMADFDLSDFDDFPEQNRTSTPTGDVTEEPAESEKK</sequence>
<evidence type="ECO:0000256" key="2">
    <source>
        <dbReference type="SAM" id="Phobius"/>
    </source>
</evidence>
<feature type="transmembrane region" description="Helical" evidence="2">
    <location>
        <begin position="499"/>
        <end position="518"/>
    </location>
</feature>
<keyword evidence="2" id="KW-0812">Transmembrane</keyword>
<accession>A0ABX7MQL7</accession>
<evidence type="ECO:0000259" key="4">
    <source>
        <dbReference type="PROSITE" id="PS50234"/>
    </source>
</evidence>
<feature type="compositionally biased region" description="Acidic residues" evidence="1">
    <location>
        <begin position="583"/>
        <end position="593"/>
    </location>
</feature>
<protein>
    <submittedName>
        <fullName evidence="5">VWA domain-containing protein</fullName>
    </submittedName>
</protein>
<feature type="domain" description="VWFA" evidence="4">
    <location>
        <begin position="34"/>
        <end position="216"/>
    </location>
</feature>
<feature type="compositionally biased region" description="Basic and acidic residues" evidence="1">
    <location>
        <begin position="546"/>
        <end position="555"/>
    </location>
</feature>
<evidence type="ECO:0000256" key="1">
    <source>
        <dbReference type="SAM" id="MobiDB-lite"/>
    </source>
</evidence>
<organism evidence="5 6">
    <name type="scientific">Marinobacter salinisoli</name>
    <dbReference type="NCBI Taxonomy" id="2769486"/>
    <lineage>
        <taxon>Bacteria</taxon>
        <taxon>Pseudomonadati</taxon>
        <taxon>Pseudomonadota</taxon>
        <taxon>Gammaproteobacteria</taxon>
        <taxon>Pseudomonadales</taxon>
        <taxon>Marinobacteraceae</taxon>
        <taxon>Marinobacter</taxon>
    </lineage>
</organism>
<keyword evidence="6" id="KW-1185">Reference proteome</keyword>
<reference evidence="5 6" key="1">
    <citation type="submission" date="2021-03" db="EMBL/GenBank/DDBJ databases">
        <title>Genome sequencing of Marinobacter sp. LPB0319.</title>
        <authorList>
            <person name="Kim J."/>
        </authorList>
    </citation>
    <scope>NUCLEOTIDE SEQUENCE [LARGE SCALE GENOMIC DNA]</scope>
    <source>
        <strain evidence="5 6">LPB0319</strain>
    </source>
</reference>
<dbReference type="CDD" id="cd00198">
    <property type="entry name" value="vWFA"/>
    <property type="match status" value="1"/>
</dbReference>
<dbReference type="EMBL" id="CP071247">
    <property type="protein sequence ID" value="QSP93710.1"/>
    <property type="molecule type" value="Genomic_DNA"/>
</dbReference>
<dbReference type="Proteomes" id="UP000663555">
    <property type="component" value="Chromosome"/>
</dbReference>
<feature type="region of interest" description="Disordered" evidence="1">
    <location>
        <begin position="530"/>
        <end position="593"/>
    </location>
</feature>
<dbReference type="InterPro" id="IPR036465">
    <property type="entry name" value="vWFA_dom_sf"/>
</dbReference>
<feature type="signal peptide" evidence="3">
    <location>
        <begin position="1"/>
        <end position="21"/>
    </location>
</feature>
<gene>
    <name evidence="5" type="ORF">LPB19_10895</name>
</gene>
<evidence type="ECO:0000256" key="3">
    <source>
        <dbReference type="SAM" id="SignalP"/>
    </source>
</evidence>
<dbReference type="InterPro" id="IPR002035">
    <property type="entry name" value="VWF_A"/>
</dbReference>